<sequence length="285" mass="31172">MGDILLTGGTGKIGRRLARQLSERGYSVRVASRSGVGVEGCGDHVKGIRFDWHDEGTFGEVIEGVDAAYLVGPEEVAEPLDLVGPFVERAVEEGVKRFVLVSASPIVKGGPMMGGVHAFLEKYVEEWAVLRPTWFMQNFSEQHYCQTIVEEGRIYSAMGDGKVGYIDVEDIAAVGCEALIGEAAMNRELILNGPKCLSLDEVAGLIGGAIGKRIEHVRLSEGEMAKRFEVLGMAEAYARVLAGMETDISHGSEDYLSREVEIVTGRKPRDFEAYVERTKEVWGEE</sequence>
<comment type="similarity">
    <text evidence="2">Belongs to the fgaFS/easG family.</text>
</comment>
<dbReference type="Gene3D" id="3.90.25.10">
    <property type="entry name" value="UDP-galactose 4-epimerase, domain 1"/>
    <property type="match status" value="1"/>
</dbReference>
<dbReference type="RefSeq" id="WP_200761301.1">
    <property type="nucleotide sequence ID" value="NZ_CP036425.1"/>
</dbReference>
<dbReference type="PANTHER" id="PTHR43162:SF1">
    <property type="entry name" value="PRESTALK A DIFFERENTIATION PROTEIN A"/>
    <property type="match status" value="1"/>
</dbReference>
<protein>
    <submittedName>
        <fullName evidence="6">NAD(P)H azoreductase</fullName>
        <ecNumber evidence="6">1.7.-.-</ecNumber>
    </submittedName>
</protein>
<keyword evidence="4 6" id="KW-0560">Oxidoreductase</keyword>
<evidence type="ECO:0000256" key="1">
    <source>
        <dbReference type="ARBA" id="ARBA00005107"/>
    </source>
</evidence>
<dbReference type="InterPro" id="IPR051604">
    <property type="entry name" value="Ergot_Alk_Oxidoreductase"/>
</dbReference>
<evidence type="ECO:0000256" key="4">
    <source>
        <dbReference type="ARBA" id="ARBA00023002"/>
    </source>
</evidence>
<keyword evidence="7" id="KW-1185">Reference proteome</keyword>
<dbReference type="EMBL" id="CP036425">
    <property type="protein sequence ID" value="QDU34987.1"/>
    <property type="molecule type" value="Genomic_DNA"/>
</dbReference>
<dbReference type="PANTHER" id="PTHR43162">
    <property type="match status" value="1"/>
</dbReference>
<dbReference type="Proteomes" id="UP000317369">
    <property type="component" value="Chromosome"/>
</dbReference>
<dbReference type="Pfam" id="PF05368">
    <property type="entry name" value="NmrA"/>
    <property type="match status" value="1"/>
</dbReference>
<dbReference type="NCBIfam" id="TIGR03649">
    <property type="entry name" value="ergot_EASG"/>
    <property type="match status" value="1"/>
</dbReference>
<name>A0A517YXQ5_9BACT</name>
<accession>A0A517YXQ5</accession>
<gene>
    <name evidence="6" type="primary">azoB_2</name>
    <name evidence="6" type="ORF">KS4_30640</name>
</gene>
<dbReference type="KEGG" id="pcor:KS4_30640"/>
<reference evidence="6 7" key="1">
    <citation type="submission" date="2019-02" db="EMBL/GenBank/DDBJ databases">
        <title>Deep-cultivation of Planctomycetes and their phenomic and genomic characterization uncovers novel biology.</title>
        <authorList>
            <person name="Wiegand S."/>
            <person name="Jogler M."/>
            <person name="Boedeker C."/>
            <person name="Pinto D."/>
            <person name="Vollmers J."/>
            <person name="Rivas-Marin E."/>
            <person name="Kohn T."/>
            <person name="Peeters S.H."/>
            <person name="Heuer A."/>
            <person name="Rast P."/>
            <person name="Oberbeckmann S."/>
            <person name="Bunk B."/>
            <person name="Jeske O."/>
            <person name="Meyerdierks A."/>
            <person name="Storesund J.E."/>
            <person name="Kallscheuer N."/>
            <person name="Luecker S."/>
            <person name="Lage O.M."/>
            <person name="Pohl T."/>
            <person name="Merkel B.J."/>
            <person name="Hornburger P."/>
            <person name="Mueller R.-W."/>
            <person name="Bruemmer F."/>
            <person name="Labrenz M."/>
            <person name="Spormann A.M."/>
            <person name="Op den Camp H."/>
            <person name="Overmann J."/>
            <person name="Amann R."/>
            <person name="Jetten M.S.M."/>
            <person name="Mascher T."/>
            <person name="Medema M.H."/>
            <person name="Devos D.P."/>
            <person name="Kaster A.-K."/>
            <person name="Ovreas L."/>
            <person name="Rohde M."/>
            <person name="Galperin M.Y."/>
            <person name="Jogler C."/>
        </authorList>
    </citation>
    <scope>NUCLEOTIDE SEQUENCE [LARGE SCALE GENOMIC DNA]</scope>
    <source>
        <strain evidence="6 7">KS4</strain>
    </source>
</reference>
<evidence type="ECO:0000259" key="5">
    <source>
        <dbReference type="Pfam" id="PF05368"/>
    </source>
</evidence>
<dbReference type="AlphaFoldDB" id="A0A517YXQ5"/>
<proteinExistence type="inferred from homology"/>
<dbReference type="GO" id="GO:0016491">
    <property type="term" value="F:oxidoreductase activity"/>
    <property type="evidence" value="ECO:0007669"/>
    <property type="project" value="UniProtKB-KW"/>
</dbReference>
<organism evidence="6 7">
    <name type="scientific">Poriferisphaera corsica</name>
    <dbReference type="NCBI Taxonomy" id="2528020"/>
    <lineage>
        <taxon>Bacteria</taxon>
        <taxon>Pseudomonadati</taxon>
        <taxon>Planctomycetota</taxon>
        <taxon>Phycisphaerae</taxon>
        <taxon>Phycisphaerales</taxon>
        <taxon>Phycisphaeraceae</taxon>
        <taxon>Poriferisphaera</taxon>
    </lineage>
</organism>
<comment type="pathway">
    <text evidence="1">Alkaloid biosynthesis; ergot alkaloid biosynthesis.</text>
</comment>
<keyword evidence="3" id="KW-0017">Alkaloid metabolism</keyword>
<dbReference type="GO" id="GO:0009820">
    <property type="term" value="P:alkaloid metabolic process"/>
    <property type="evidence" value="ECO:0007669"/>
    <property type="project" value="UniProtKB-KW"/>
</dbReference>
<evidence type="ECO:0000256" key="3">
    <source>
        <dbReference type="ARBA" id="ARBA00022589"/>
    </source>
</evidence>
<dbReference type="EC" id="1.7.-.-" evidence="6"/>
<evidence type="ECO:0000313" key="6">
    <source>
        <dbReference type="EMBL" id="QDU34987.1"/>
    </source>
</evidence>
<dbReference type="Gene3D" id="3.40.50.720">
    <property type="entry name" value="NAD(P)-binding Rossmann-like Domain"/>
    <property type="match status" value="1"/>
</dbReference>
<dbReference type="InterPro" id="IPR019901">
    <property type="entry name" value="Ergot_alkaloid_biosynthesis"/>
</dbReference>
<feature type="domain" description="NmrA-like" evidence="5">
    <location>
        <begin position="4"/>
        <end position="250"/>
    </location>
</feature>
<dbReference type="InterPro" id="IPR036291">
    <property type="entry name" value="NAD(P)-bd_dom_sf"/>
</dbReference>
<evidence type="ECO:0000256" key="2">
    <source>
        <dbReference type="ARBA" id="ARBA00005372"/>
    </source>
</evidence>
<dbReference type="InterPro" id="IPR008030">
    <property type="entry name" value="NmrA-like"/>
</dbReference>
<evidence type="ECO:0000313" key="7">
    <source>
        <dbReference type="Proteomes" id="UP000317369"/>
    </source>
</evidence>
<dbReference type="SUPFAM" id="SSF51735">
    <property type="entry name" value="NAD(P)-binding Rossmann-fold domains"/>
    <property type="match status" value="1"/>
</dbReference>